<dbReference type="AlphaFoldDB" id="A0A6S7JD91"/>
<organism evidence="2 3">
    <name type="scientific">Paramuricea clavata</name>
    <name type="common">Red gorgonian</name>
    <name type="synonym">Violescent sea-whip</name>
    <dbReference type="NCBI Taxonomy" id="317549"/>
    <lineage>
        <taxon>Eukaryota</taxon>
        <taxon>Metazoa</taxon>
        <taxon>Cnidaria</taxon>
        <taxon>Anthozoa</taxon>
        <taxon>Octocorallia</taxon>
        <taxon>Malacalcyonacea</taxon>
        <taxon>Plexauridae</taxon>
        <taxon>Paramuricea</taxon>
    </lineage>
</organism>
<dbReference type="PANTHER" id="PTHR31434">
    <property type="entry name" value="S PHASE CYCLIN A-ASSOCIATED PROTEIN IN THE ENDOPLASMIC RETICULUM"/>
    <property type="match status" value="1"/>
</dbReference>
<evidence type="ECO:0000256" key="1">
    <source>
        <dbReference type="SAM" id="MobiDB-lite"/>
    </source>
</evidence>
<dbReference type="Proteomes" id="UP001152795">
    <property type="component" value="Unassembled WGS sequence"/>
</dbReference>
<gene>
    <name evidence="2" type="ORF">PACLA_8A022725</name>
</gene>
<accession>A0A6S7JD91</accession>
<dbReference type="EMBL" id="CACRXK020015199">
    <property type="protein sequence ID" value="CAB4028034.1"/>
    <property type="molecule type" value="Genomic_DNA"/>
</dbReference>
<protein>
    <submittedName>
        <fullName evidence="2">Uncharacterized protein</fullName>
    </submittedName>
</protein>
<sequence length="138" mass="16131">MAAVAFSFIQEVRNDRNTRTIKAENDNKISEKDRTNADKRGSSPGKEKPKLRQARSRSNSANRKKIDLRARYWSYLFDNLKRAVDEIYTTCETDESVMECQEVIMMLDQCRNDFQSLIDRIQLHAAFEKADSKDRFVT</sequence>
<comment type="caution">
    <text evidence="2">The sequence shown here is derived from an EMBL/GenBank/DDBJ whole genome shotgun (WGS) entry which is preliminary data.</text>
</comment>
<dbReference type="InterPro" id="IPR032446">
    <property type="entry name" value="SCAPER_N"/>
</dbReference>
<dbReference type="OrthoDB" id="71500at2759"/>
<proteinExistence type="predicted"/>
<keyword evidence="3" id="KW-1185">Reference proteome</keyword>
<evidence type="ECO:0000313" key="3">
    <source>
        <dbReference type="Proteomes" id="UP001152795"/>
    </source>
</evidence>
<dbReference type="Pfam" id="PF16501">
    <property type="entry name" value="SCAPER_N"/>
    <property type="match status" value="1"/>
</dbReference>
<feature type="region of interest" description="Disordered" evidence="1">
    <location>
        <begin position="17"/>
        <end position="63"/>
    </location>
</feature>
<feature type="compositionally biased region" description="Basic and acidic residues" evidence="1">
    <location>
        <begin position="17"/>
        <end position="50"/>
    </location>
</feature>
<dbReference type="PANTHER" id="PTHR31434:SF2">
    <property type="entry name" value="S PHASE CYCLIN A-ASSOCIATED PROTEIN IN THE ENDOPLASMIC RETICULUM"/>
    <property type="match status" value="1"/>
</dbReference>
<name>A0A6S7JD91_PARCT</name>
<reference evidence="2" key="1">
    <citation type="submission" date="2020-04" db="EMBL/GenBank/DDBJ databases">
        <authorList>
            <person name="Alioto T."/>
            <person name="Alioto T."/>
            <person name="Gomez Garrido J."/>
        </authorList>
    </citation>
    <scope>NUCLEOTIDE SEQUENCE</scope>
    <source>
        <strain evidence="2">A484AB</strain>
    </source>
</reference>
<evidence type="ECO:0000313" key="2">
    <source>
        <dbReference type="EMBL" id="CAB4028034.1"/>
    </source>
</evidence>